<evidence type="ECO:0000313" key="1">
    <source>
        <dbReference type="EMBL" id="EXB69098.1"/>
    </source>
</evidence>
<dbReference type="AlphaFoldDB" id="W9R4T6"/>
<dbReference type="SUPFAM" id="SSF52490">
    <property type="entry name" value="Tubulin nucleotide-binding domain-like"/>
    <property type="match status" value="1"/>
</dbReference>
<dbReference type="InterPro" id="IPR036525">
    <property type="entry name" value="Tubulin/FtsZ_GTPase_sf"/>
</dbReference>
<accession>W9R4T6</accession>
<reference evidence="2" key="1">
    <citation type="submission" date="2013-01" db="EMBL/GenBank/DDBJ databases">
        <title>Draft Genome Sequence of a Mulberry Tree, Morus notabilis C.K. Schneid.</title>
        <authorList>
            <person name="He N."/>
            <person name="Zhao S."/>
        </authorList>
    </citation>
    <scope>NUCLEOTIDE SEQUENCE</scope>
</reference>
<keyword evidence="2" id="KW-1185">Reference proteome</keyword>
<organism evidence="1 2">
    <name type="scientific">Morus notabilis</name>
    <dbReference type="NCBI Taxonomy" id="981085"/>
    <lineage>
        <taxon>Eukaryota</taxon>
        <taxon>Viridiplantae</taxon>
        <taxon>Streptophyta</taxon>
        <taxon>Embryophyta</taxon>
        <taxon>Tracheophyta</taxon>
        <taxon>Spermatophyta</taxon>
        <taxon>Magnoliopsida</taxon>
        <taxon>eudicotyledons</taxon>
        <taxon>Gunneridae</taxon>
        <taxon>Pentapetalae</taxon>
        <taxon>rosids</taxon>
        <taxon>fabids</taxon>
        <taxon>Rosales</taxon>
        <taxon>Moraceae</taxon>
        <taxon>Moreae</taxon>
        <taxon>Morus</taxon>
    </lineage>
</organism>
<name>W9R4T6_9ROSA</name>
<sequence length="115" mass="13177">MDCQPFDHHRSVFIEPGDNQPLQGESIIDSYKDSPCPALPLGETVEYLRTKPEMRKILHIQRGQFGNLIISKLLNVVYEEHGIDPPPELEYLLHAYVFPKIPLRSITSLQGGFYE</sequence>
<dbReference type="Proteomes" id="UP000030645">
    <property type="component" value="Unassembled WGS sequence"/>
</dbReference>
<proteinExistence type="predicted"/>
<gene>
    <name evidence="1" type="ORF">L484_017376</name>
</gene>
<dbReference type="EMBL" id="KE344582">
    <property type="protein sequence ID" value="EXB69098.1"/>
    <property type="molecule type" value="Genomic_DNA"/>
</dbReference>
<evidence type="ECO:0000313" key="2">
    <source>
        <dbReference type="Proteomes" id="UP000030645"/>
    </source>
</evidence>
<protein>
    <submittedName>
        <fullName evidence="1">Uncharacterized protein</fullName>
    </submittedName>
</protein>